<dbReference type="AlphaFoldDB" id="A0A7W8D0U2"/>
<protein>
    <recommendedName>
        <fullName evidence="2 6">Elongation factor Ts</fullName>
        <shortName evidence="6">EF-Ts</shortName>
    </recommendedName>
</protein>
<dbReference type="PANTHER" id="PTHR11741:SF0">
    <property type="entry name" value="ELONGATION FACTOR TS, MITOCHONDRIAL"/>
    <property type="match status" value="1"/>
</dbReference>
<evidence type="ECO:0000256" key="1">
    <source>
        <dbReference type="ARBA" id="ARBA00005532"/>
    </source>
</evidence>
<dbReference type="Pfam" id="PF00889">
    <property type="entry name" value="EF_TS"/>
    <property type="match status" value="1"/>
</dbReference>
<keyword evidence="4 6" id="KW-0648">Protein biosynthesis</keyword>
<dbReference type="InterPro" id="IPR036402">
    <property type="entry name" value="EF-Ts_dimer_sf"/>
</dbReference>
<dbReference type="GO" id="GO:0003746">
    <property type="term" value="F:translation elongation factor activity"/>
    <property type="evidence" value="ECO:0007669"/>
    <property type="project" value="UniProtKB-UniRule"/>
</dbReference>
<dbReference type="RefSeq" id="WP_183329212.1">
    <property type="nucleotide sequence ID" value="NZ_JACHHK010000010.1"/>
</dbReference>
<comment type="subcellular location">
    <subcellularLocation>
        <location evidence="6 8">Cytoplasm</location>
    </subcellularLocation>
</comment>
<dbReference type="PROSITE" id="PS01126">
    <property type="entry name" value="EF_TS_1"/>
    <property type="match status" value="1"/>
</dbReference>
<keyword evidence="11" id="KW-1185">Reference proteome</keyword>
<proteinExistence type="inferred from homology"/>
<feature type="domain" description="Translation elongation factor EFTs/EF1B dimerisation" evidence="9">
    <location>
        <begin position="69"/>
        <end position="276"/>
    </location>
</feature>
<dbReference type="PROSITE" id="PS01127">
    <property type="entry name" value="EF_TS_2"/>
    <property type="match status" value="1"/>
</dbReference>
<dbReference type="Proteomes" id="UP000539953">
    <property type="component" value="Unassembled WGS sequence"/>
</dbReference>
<evidence type="ECO:0000313" key="10">
    <source>
        <dbReference type="EMBL" id="MBB5183917.1"/>
    </source>
</evidence>
<keyword evidence="6" id="KW-0963">Cytoplasm</keyword>
<keyword evidence="3 6" id="KW-0251">Elongation factor</keyword>
<evidence type="ECO:0000256" key="4">
    <source>
        <dbReference type="ARBA" id="ARBA00022917"/>
    </source>
</evidence>
<dbReference type="GO" id="GO:0005737">
    <property type="term" value="C:cytoplasm"/>
    <property type="evidence" value="ECO:0007669"/>
    <property type="project" value="UniProtKB-SubCell"/>
</dbReference>
<feature type="region of interest" description="Involved in Mg(2+) ion dislocation from EF-Tu" evidence="6">
    <location>
        <begin position="78"/>
        <end position="81"/>
    </location>
</feature>
<dbReference type="HAMAP" id="MF_00050">
    <property type="entry name" value="EF_Ts"/>
    <property type="match status" value="1"/>
</dbReference>
<gene>
    <name evidence="6" type="primary">tsf</name>
    <name evidence="10" type="ORF">HNQ47_001965</name>
</gene>
<comment type="function">
    <text evidence="5 6 7">Associates with the EF-Tu.GDP complex and induces the exchange of GDP to GTP. It remains bound to the aminoacyl-tRNA.EF-Tu.GTP complex up to the GTP hydrolysis stage on the ribosome.</text>
</comment>
<evidence type="ECO:0000259" key="9">
    <source>
        <dbReference type="Pfam" id="PF00889"/>
    </source>
</evidence>
<dbReference type="PANTHER" id="PTHR11741">
    <property type="entry name" value="ELONGATION FACTOR TS"/>
    <property type="match status" value="1"/>
</dbReference>
<evidence type="ECO:0000313" key="11">
    <source>
        <dbReference type="Proteomes" id="UP000539953"/>
    </source>
</evidence>
<evidence type="ECO:0000256" key="2">
    <source>
        <dbReference type="ARBA" id="ARBA00016956"/>
    </source>
</evidence>
<dbReference type="NCBIfam" id="TIGR00116">
    <property type="entry name" value="tsf"/>
    <property type="match status" value="1"/>
</dbReference>
<sequence length="295" mass="32512">MITAAQVKELREKTGAGMMDCKKALVATDGDIEKAIDWLREKGIAKSAKKAGRIAAEGLTRVAIEGNKAVIFEINSETDFVAKNEKFLSLFDVIGKALLANEPKTMEEALAVSTPEGTINDLIVDATATIGEKISFRRFDIVTLNDGEYFGSYMHMGGTISALVVMKGNEDPTIAKNMAMQVASMAPLYATEADIPESAVEHERALQMQMMKEDPKMAEKPEKVLKGILQGKVKKHFKSMCLADQEFFLEPKKSVAKYLKENKAEVVSFVRYQVGEGIEKKEENFADEVMSQIKG</sequence>
<dbReference type="InterPro" id="IPR018101">
    <property type="entry name" value="Transl_elong_Ts_CS"/>
</dbReference>
<dbReference type="InterPro" id="IPR001816">
    <property type="entry name" value="Transl_elong_EFTs/EF1B"/>
</dbReference>
<evidence type="ECO:0000256" key="3">
    <source>
        <dbReference type="ARBA" id="ARBA00022768"/>
    </source>
</evidence>
<evidence type="ECO:0000256" key="6">
    <source>
        <dbReference type="HAMAP-Rule" id="MF_00050"/>
    </source>
</evidence>
<comment type="similarity">
    <text evidence="1 6 7">Belongs to the EF-Ts family.</text>
</comment>
<organism evidence="10 11">
    <name type="scientific">Catenisphaera adipataccumulans</name>
    <dbReference type="NCBI Taxonomy" id="700500"/>
    <lineage>
        <taxon>Bacteria</taxon>
        <taxon>Bacillati</taxon>
        <taxon>Bacillota</taxon>
        <taxon>Erysipelotrichia</taxon>
        <taxon>Erysipelotrichales</taxon>
        <taxon>Erysipelotrichaceae</taxon>
        <taxon>Catenisphaera</taxon>
    </lineage>
</organism>
<dbReference type="InterPro" id="IPR009060">
    <property type="entry name" value="UBA-like_sf"/>
</dbReference>
<reference evidence="10 11" key="1">
    <citation type="submission" date="2020-08" db="EMBL/GenBank/DDBJ databases">
        <title>Genomic Encyclopedia of Type Strains, Phase IV (KMG-IV): sequencing the most valuable type-strain genomes for metagenomic binning, comparative biology and taxonomic classification.</title>
        <authorList>
            <person name="Goeker M."/>
        </authorList>
    </citation>
    <scope>NUCLEOTIDE SEQUENCE [LARGE SCALE GENOMIC DNA]</scope>
    <source>
        <strain evidence="10 11">DSM 25799</strain>
    </source>
</reference>
<evidence type="ECO:0000256" key="7">
    <source>
        <dbReference type="RuleBase" id="RU000642"/>
    </source>
</evidence>
<dbReference type="Gene3D" id="1.10.8.10">
    <property type="entry name" value="DNA helicase RuvA subunit, C-terminal domain"/>
    <property type="match status" value="1"/>
</dbReference>
<accession>A0A7W8D0U2</accession>
<dbReference type="CDD" id="cd14275">
    <property type="entry name" value="UBA_EF-Ts"/>
    <property type="match status" value="1"/>
</dbReference>
<dbReference type="Gene3D" id="1.10.286.20">
    <property type="match status" value="1"/>
</dbReference>
<dbReference type="SUPFAM" id="SSF46934">
    <property type="entry name" value="UBA-like"/>
    <property type="match status" value="1"/>
</dbReference>
<dbReference type="InterPro" id="IPR014039">
    <property type="entry name" value="Transl_elong_EFTs/EF1B_dimer"/>
</dbReference>
<evidence type="ECO:0000256" key="8">
    <source>
        <dbReference type="RuleBase" id="RU000643"/>
    </source>
</evidence>
<evidence type="ECO:0000256" key="5">
    <source>
        <dbReference type="ARBA" id="ARBA00025453"/>
    </source>
</evidence>
<name>A0A7W8D0U2_9FIRM</name>
<dbReference type="SUPFAM" id="SSF54713">
    <property type="entry name" value="Elongation factor Ts (EF-Ts), dimerisation domain"/>
    <property type="match status" value="2"/>
</dbReference>
<comment type="caution">
    <text evidence="10">The sequence shown here is derived from an EMBL/GenBank/DDBJ whole genome shotgun (WGS) entry which is preliminary data.</text>
</comment>
<dbReference type="FunFam" id="1.10.8.10:FF:000001">
    <property type="entry name" value="Elongation factor Ts"/>
    <property type="match status" value="1"/>
</dbReference>
<dbReference type="Gene3D" id="3.30.479.20">
    <property type="entry name" value="Elongation factor Ts, dimerisation domain"/>
    <property type="match status" value="2"/>
</dbReference>
<dbReference type="EMBL" id="JACHHK010000010">
    <property type="protein sequence ID" value="MBB5183917.1"/>
    <property type="molecule type" value="Genomic_DNA"/>
</dbReference>